<comment type="pathway">
    <text evidence="1">Protein modification; protein ubiquitination.</text>
</comment>
<dbReference type="InterPro" id="IPR011333">
    <property type="entry name" value="SKP1/BTB/POZ_sf"/>
</dbReference>
<dbReference type="EMBL" id="JADFTS010000007">
    <property type="protein sequence ID" value="KAF9595798.1"/>
    <property type="molecule type" value="Genomic_DNA"/>
</dbReference>
<evidence type="ECO:0000256" key="1">
    <source>
        <dbReference type="ARBA" id="ARBA00004906"/>
    </source>
</evidence>
<comment type="caution">
    <text evidence="4">The sequence shown here is derived from an EMBL/GenBank/DDBJ whole genome shotgun (WGS) entry which is preliminary data.</text>
</comment>
<dbReference type="InterPro" id="IPR016897">
    <property type="entry name" value="SKP1"/>
</dbReference>
<accession>A0A835HFB4</accession>
<feature type="region of interest" description="Disordered" evidence="2">
    <location>
        <begin position="1"/>
        <end position="27"/>
    </location>
</feature>
<evidence type="ECO:0000313" key="4">
    <source>
        <dbReference type="EMBL" id="KAF9595798.1"/>
    </source>
</evidence>
<sequence length="273" mass="28653">TLSSEGAAEKTTAVNISPEGGSKKFSTEGEAKNLNTAGATEKISPYVHTKVVNEQNDAMNGILVVEHVFNPQVVGVVVTELNEIEASLAVPLVARVTSTLAGNGIKDTAAALQVLSPVAGIPTSLVHKDLTPSIVPNFISNIEKVVGLQLNALSVNRNGDMKEILKAANHASPLIKELWIAAVLSLLVAIWKKRNAQRVIGGGGVIRGGGGLEVVVGGKPKKVTLKSFDGEVFEVEETVIVQSETIKHLIEDDCAYDSIPLPNMTGKDVIKGG</sequence>
<organism evidence="4 5">
    <name type="scientific">Coptis chinensis</name>
    <dbReference type="NCBI Taxonomy" id="261450"/>
    <lineage>
        <taxon>Eukaryota</taxon>
        <taxon>Viridiplantae</taxon>
        <taxon>Streptophyta</taxon>
        <taxon>Embryophyta</taxon>
        <taxon>Tracheophyta</taxon>
        <taxon>Spermatophyta</taxon>
        <taxon>Magnoliopsida</taxon>
        <taxon>Ranunculales</taxon>
        <taxon>Ranunculaceae</taxon>
        <taxon>Coptidoideae</taxon>
        <taxon>Coptis</taxon>
    </lineage>
</organism>
<reference evidence="4 5" key="1">
    <citation type="submission" date="2020-10" db="EMBL/GenBank/DDBJ databases">
        <title>The Coptis chinensis genome and diversification of protoberbering-type alkaloids.</title>
        <authorList>
            <person name="Wang B."/>
            <person name="Shu S."/>
            <person name="Song C."/>
            <person name="Liu Y."/>
        </authorList>
    </citation>
    <scope>NUCLEOTIDE SEQUENCE [LARGE SCALE GENOMIC DNA]</scope>
    <source>
        <strain evidence="4">HL-2020</strain>
        <tissue evidence="4">Leaf</tissue>
    </source>
</reference>
<feature type="non-terminal residue" evidence="4">
    <location>
        <position position="273"/>
    </location>
</feature>
<dbReference type="Proteomes" id="UP000631114">
    <property type="component" value="Unassembled WGS sequence"/>
</dbReference>
<dbReference type="PANTHER" id="PTHR11165">
    <property type="entry name" value="SKP1"/>
    <property type="match status" value="1"/>
</dbReference>
<feature type="domain" description="SKP1 component POZ" evidence="3">
    <location>
        <begin position="221"/>
        <end position="267"/>
    </location>
</feature>
<dbReference type="Gene3D" id="3.30.710.10">
    <property type="entry name" value="Potassium Channel Kv1.1, Chain A"/>
    <property type="match status" value="1"/>
</dbReference>
<evidence type="ECO:0000313" key="5">
    <source>
        <dbReference type="Proteomes" id="UP000631114"/>
    </source>
</evidence>
<dbReference type="AlphaFoldDB" id="A0A835HFB4"/>
<keyword evidence="5" id="KW-1185">Reference proteome</keyword>
<dbReference type="SUPFAM" id="SSF54695">
    <property type="entry name" value="POZ domain"/>
    <property type="match status" value="1"/>
</dbReference>
<proteinExistence type="predicted"/>
<dbReference type="GO" id="GO:0006511">
    <property type="term" value="P:ubiquitin-dependent protein catabolic process"/>
    <property type="evidence" value="ECO:0007669"/>
    <property type="project" value="InterPro"/>
</dbReference>
<gene>
    <name evidence="4" type="ORF">IFM89_004200</name>
</gene>
<evidence type="ECO:0000256" key="2">
    <source>
        <dbReference type="SAM" id="MobiDB-lite"/>
    </source>
</evidence>
<dbReference type="InterPro" id="IPR016073">
    <property type="entry name" value="Skp1_comp_POZ"/>
</dbReference>
<protein>
    <recommendedName>
        <fullName evidence="3">SKP1 component POZ domain-containing protein</fullName>
    </recommendedName>
</protein>
<dbReference type="Pfam" id="PF03931">
    <property type="entry name" value="Skp1_POZ"/>
    <property type="match status" value="1"/>
</dbReference>
<evidence type="ECO:0000259" key="3">
    <source>
        <dbReference type="Pfam" id="PF03931"/>
    </source>
</evidence>
<name>A0A835HFB4_9MAGN</name>